<dbReference type="RefSeq" id="WP_206823468.1">
    <property type="nucleotide sequence ID" value="NZ_JAEMWU010000001.1"/>
</dbReference>
<proteinExistence type="predicted"/>
<dbReference type="Proteomes" id="UP000664385">
    <property type="component" value="Unassembled WGS sequence"/>
</dbReference>
<keyword evidence="2" id="KW-0472">Membrane</keyword>
<keyword evidence="2" id="KW-1133">Transmembrane helix</keyword>
<feature type="compositionally biased region" description="Polar residues" evidence="1">
    <location>
        <begin position="61"/>
        <end position="70"/>
    </location>
</feature>
<name>A0A939DX77_9MICO</name>
<comment type="caution">
    <text evidence="3">The sequence shown here is derived from an EMBL/GenBank/DDBJ whole genome shotgun (WGS) entry which is preliminary data.</text>
</comment>
<protein>
    <submittedName>
        <fullName evidence="3">Uncharacterized protein</fullName>
    </submittedName>
</protein>
<feature type="compositionally biased region" description="Pro residues" evidence="1">
    <location>
        <begin position="74"/>
        <end position="101"/>
    </location>
</feature>
<accession>A0A939DX77</accession>
<keyword evidence="2" id="KW-0812">Transmembrane</keyword>
<dbReference type="AlphaFoldDB" id="A0A939DX77"/>
<feature type="transmembrane region" description="Helical" evidence="2">
    <location>
        <begin position="23"/>
        <end position="44"/>
    </location>
</feature>
<organism evidence="3 4">
    <name type="scientific">Microbacterium esteraromaticum</name>
    <dbReference type="NCBI Taxonomy" id="57043"/>
    <lineage>
        <taxon>Bacteria</taxon>
        <taxon>Bacillati</taxon>
        <taxon>Actinomycetota</taxon>
        <taxon>Actinomycetes</taxon>
        <taxon>Micrococcales</taxon>
        <taxon>Microbacteriaceae</taxon>
        <taxon>Microbacterium</taxon>
    </lineage>
</organism>
<feature type="region of interest" description="Disordered" evidence="1">
    <location>
        <begin position="61"/>
        <end position="101"/>
    </location>
</feature>
<evidence type="ECO:0000313" key="4">
    <source>
        <dbReference type="Proteomes" id="UP000664385"/>
    </source>
</evidence>
<evidence type="ECO:0000256" key="1">
    <source>
        <dbReference type="SAM" id="MobiDB-lite"/>
    </source>
</evidence>
<sequence length="207" mass="21510">MSEQQPEYVWAFPPEKRRGGRSWLIGVLVVAAVVLAGAVALMLIRPWNDAPAPAVMSSVTPMPTPTASESLTPTPIPTPTSTPTPLPTAPLPPPTTAAPPTPADPELGVFRGKVQPLLDDAARGLSFAGDSTGAEGVQLVDQLQGDAGRMSDAVAPRSIANEWADRVSAYGAALDKLRAAFETGTSTGSPLAAAESAQKRLQQLLDR</sequence>
<dbReference type="EMBL" id="JAEMWU010000001">
    <property type="protein sequence ID" value="MBN8205708.1"/>
    <property type="molecule type" value="Genomic_DNA"/>
</dbReference>
<evidence type="ECO:0000313" key="3">
    <source>
        <dbReference type="EMBL" id="MBN8205708.1"/>
    </source>
</evidence>
<reference evidence="3" key="1">
    <citation type="submission" date="2020-12" db="EMBL/GenBank/DDBJ databases">
        <title>PHA producing bacteria isolated from mangrove.</title>
        <authorList>
            <person name="Zheng W."/>
            <person name="Yu S."/>
            <person name="Huang Y."/>
        </authorList>
    </citation>
    <scope>NUCLEOTIDE SEQUENCE</scope>
    <source>
        <strain evidence="3">GN8-5</strain>
    </source>
</reference>
<evidence type="ECO:0000256" key="2">
    <source>
        <dbReference type="SAM" id="Phobius"/>
    </source>
</evidence>
<gene>
    <name evidence="3" type="ORF">JF543_07010</name>
</gene>